<organism evidence="2 3">
    <name type="scientific">Planococcus halotolerans</name>
    <dbReference type="NCBI Taxonomy" id="2233542"/>
    <lineage>
        <taxon>Bacteria</taxon>
        <taxon>Bacillati</taxon>
        <taxon>Bacillota</taxon>
        <taxon>Bacilli</taxon>
        <taxon>Bacillales</taxon>
        <taxon>Caryophanaceae</taxon>
        <taxon>Planococcus</taxon>
    </lineage>
</organism>
<reference evidence="2 3" key="1">
    <citation type="submission" date="2018-06" db="EMBL/GenBank/DDBJ databases">
        <title>The draft genome sequences of strains SCU63 and S1.</title>
        <authorList>
            <person name="Gan L."/>
        </authorList>
    </citation>
    <scope>NUCLEOTIDE SEQUENCE [LARGE SCALE GENOMIC DNA]</scope>
    <source>
        <strain evidence="2 3">SCU63</strain>
    </source>
</reference>
<accession>A0A365L611</accession>
<dbReference type="InterPro" id="IPR011528">
    <property type="entry name" value="NERD"/>
</dbReference>
<evidence type="ECO:0000259" key="1">
    <source>
        <dbReference type="PROSITE" id="PS50965"/>
    </source>
</evidence>
<dbReference type="EMBL" id="QLZR01000001">
    <property type="protein sequence ID" value="RAZ80854.1"/>
    <property type="molecule type" value="Genomic_DNA"/>
</dbReference>
<name>A0A365L611_9BACL</name>
<protein>
    <submittedName>
        <fullName evidence="2">NERD domain-containing protein</fullName>
    </submittedName>
</protein>
<comment type="caution">
    <text evidence="2">The sequence shown here is derived from an EMBL/GenBank/DDBJ whole genome shotgun (WGS) entry which is preliminary data.</text>
</comment>
<dbReference type="Proteomes" id="UP000251002">
    <property type="component" value="Unassembled WGS sequence"/>
</dbReference>
<dbReference type="PROSITE" id="PS50965">
    <property type="entry name" value="NERD"/>
    <property type="match status" value="1"/>
</dbReference>
<dbReference type="RefSeq" id="WP_112221281.1">
    <property type="nucleotide sequence ID" value="NZ_CP196859.1"/>
</dbReference>
<gene>
    <name evidence="2" type="ORF">DP120_00755</name>
</gene>
<dbReference type="AlphaFoldDB" id="A0A365L611"/>
<feature type="domain" description="NERD" evidence="1">
    <location>
        <begin position="41"/>
        <end position="159"/>
    </location>
</feature>
<sequence>MILKERCQPPEIFQLESLMQRVPIVHPLFPHWTEQLRRISAGFNGEQRVDSLFYEIPIETSHYFIQDLYIQKPKSSHQVDTVLVTSRFVLLLEIKSITGELNFDPQLRQFSRTNKDGSVDGMNNPDDQIRRHEKWMQHFLAEQKISLPVIGVIVFTYPSSIVNSRPKNRIIIQSSGLPYLMDQLLAKYPNELLNTRKTRHLAGRLLQLHSVRPLRRIAVPVGLRRGVLCGKDCGGTMNLNWRKWICDKCSRIDRYAHFETLLQYRVLISQTITNNEFRKFTGIDSVATASKLLRIANMPSKGSYKDRIYTIPEEIIRLESISTDLESI</sequence>
<evidence type="ECO:0000313" key="3">
    <source>
        <dbReference type="Proteomes" id="UP000251002"/>
    </source>
</evidence>
<dbReference type="Pfam" id="PF08378">
    <property type="entry name" value="NERD"/>
    <property type="match status" value="1"/>
</dbReference>
<evidence type="ECO:0000313" key="2">
    <source>
        <dbReference type="EMBL" id="RAZ80854.1"/>
    </source>
</evidence>
<keyword evidence="3" id="KW-1185">Reference proteome</keyword>
<proteinExistence type="predicted"/>